<dbReference type="Proteomes" id="UP000327044">
    <property type="component" value="Unassembled WGS sequence"/>
</dbReference>
<protein>
    <recommendedName>
        <fullName evidence="5">Lipid-binding serum glycoprotein N-terminal domain-containing protein</fullName>
    </recommendedName>
</protein>
<keyword evidence="4" id="KW-1185">Reference proteome</keyword>
<feature type="chain" id="PRO_5036147761" description="Lipid-binding serum glycoprotein N-terminal domain-containing protein" evidence="1">
    <location>
        <begin position="17"/>
        <end position="238"/>
    </location>
</feature>
<keyword evidence="1" id="KW-0732">Signal</keyword>
<dbReference type="Gene3D" id="3.15.10.30">
    <property type="entry name" value="Haemolymph juvenile hormone binding protein"/>
    <property type="match status" value="1"/>
</dbReference>
<dbReference type="EMBL" id="VVIM01000002">
    <property type="protein sequence ID" value="KAB0802251.1"/>
    <property type="molecule type" value="Genomic_DNA"/>
</dbReference>
<dbReference type="InterPro" id="IPR038606">
    <property type="entry name" value="To_sf"/>
</dbReference>
<accession>A0A5N4AMY6</accession>
<dbReference type="AlphaFoldDB" id="A0A5N4AMY6"/>
<evidence type="ECO:0000313" key="3">
    <source>
        <dbReference type="EMBL" id="KAB0802251.1"/>
    </source>
</evidence>
<reference evidence="2 4" key="1">
    <citation type="journal article" date="2018" name="Elife">
        <title>Firefly genomes illuminate parallel origins of bioluminescence in beetles.</title>
        <authorList>
            <person name="Fallon T.R."/>
            <person name="Lower S.E."/>
            <person name="Chang C.H."/>
            <person name="Bessho-Uehara M."/>
            <person name="Martin G.J."/>
            <person name="Bewick A.J."/>
            <person name="Behringer M."/>
            <person name="Debat H.J."/>
            <person name="Wong I."/>
            <person name="Day J.C."/>
            <person name="Suvorov A."/>
            <person name="Silva C.J."/>
            <person name="Stanger-Hall K.F."/>
            <person name="Hall D.W."/>
            <person name="Schmitz R.J."/>
            <person name="Nelson D.R."/>
            <person name="Lewis S.M."/>
            <person name="Shigenobu S."/>
            <person name="Bybee S.M."/>
            <person name="Larracuente A.M."/>
            <person name="Oba Y."/>
            <person name="Weng J.K."/>
        </authorList>
    </citation>
    <scope>NUCLEOTIDE SEQUENCE [LARGE SCALE GENOMIC DNA]</scope>
    <source>
        <strain evidence="2">1611_PpyrPB1</strain>
        <tissue evidence="2">Whole body</tissue>
    </source>
</reference>
<evidence type="ECO:0000256" key="1">
    <source>
        <dbReference type="SAM" id="SignalP"/>
    </source>
</evidence>
<dbReference type="EMBL" id="VVIM01000006">
    <property type="protein sequence ID" value="KAB0798700.1"/>
    <property type="molecule type" value="Genomic_DNA"/>
</dbReference>
<gene>
    <name evidence="3" type="ORF">PPYR_04437</name>
    <name evidence="2" type="ORF">PPYR_09693</name>
</gene>
<reference evidence="2" key="2">
    <citation type="submission" date="2019-08" db="EMBL/GenBank/DDBJ databases">
        <authorList>
            <consortium name="Photinus pyralis genome working group"/>
            <person name="Fallon T.R."/>
            <person name="Sander Lower S.E."/>
            <person name="Weng J.-K."/>
        </authorList>
    </citation>
    <scope>NUCLEOTIDE SEQUENCE</scope>
    <source>
        <strain evidence="2">1611_PpyrPB1</strain>
        <tissue evidence="2">Whole body</tissue>
    </source>
</reference>
<evidence type="ECO:0000313" key="4">
    <source>
        <dbReference type="Proteomes" id="UP000327044"/>
    </source>
</evidence>
<sequence length="238" mass="26556">MKLFVIFTCFVIAAAALEDDYLSFAGDFLEERASVELGTLKDILDNYAEKFVLRDPLKVANQSIRINGHYFNFTEAHIKGLSNVRTSKFLSANRFVTVLKYQFTLPYVSGEIKSFSSDLPNFAFNGDGSFSFKNFHCSTTVAIKKSGGMLPSKVSMSIGRVNVTIDGNRELSRKVSHDIFEIVNSRKTHQELGKKLDAFVKKFLSESGWPRPNAFFEAVAAVNGEGVLVSDAEEIFTF</sequence>
<evidence type="ECO:0000313" key="2">
    <source>
        <dbReference type="EMBL" id="KAB0798700.1"/>
    </source>
</evidence>
<evidence type="ECO:0008006" key="5">
    <source>
        <dbReference type="Google" id="ProtNLM"/>
    </source>
</evidence>
<comment type="caution">
    <text evidence="2">The sequence shown here is derived from an EMBL/GenBank/DDBJ whole genome shotgun (WGS) entry which is preliminary data.</text>
</comment>
<dbReference type="InParanoid" id="A0A5N4AMY6"/>
<proteinExistence type="predicted"/>
<organism evidence="2 4">
    <name type="scientific">Photinus pyralis</name>
    <name type="common">Common eastern firefly</name>
    <name type="synonym">Lampyris pyralis</name>
    <dbReference type="NCBI Taxonomy" id="7054"/>
    <lineage>
        <taxon>Eukaryota</taxon>
        <taxon>Metazoa</taxon>
        <taxon>Ecdysozoa</taxon>
        <taxon>Arthropoda</taxon>
        <taxon>Hexapoda</taxon>
        <taxon>Insecta</taxon>
        <taxon>Pterygota</taxon>
        <taxon>Neoptera</taxon>
        <taxon>Endopterygota</taxon>
        <taxon>Coleoptera</taxon>
        <taxon>Polyphaga</taxon>
        <taxon>Elateriformia</taxon>
        <taxon>Elateroidea</taxon>
        <taxon>Lampyridae</taxon>
        <taxon>Lampyrinae</taxon>
        <taxon>Photinus</taxon>
    </lineage>
</organism>
<name>A0A5N4AMY6_PHOPY</name>
<feature type="signal peptide" evidence="1">
    <location>
        <begin position="1"/>
        <end position="16"/>
    </location>
</feature>